<evidence type="ECO:0000256" key="39">
    <source>
        <dbReference type="ARBA" id="ARBA00052040"/>
    </source>
</evidence>
<dbReference type="OrthoDB" id="205993at2759"/>
<dbReference type="Proteomes" id="UP000002254">
    <property type="component" value="Chromosome 22"/>
</dbReference>
<evidence type="ECO:0000256" key="46">
    <source>
        <dbReference type="SAM" id="Phobius"/>
    </source>
</evidence>
<comment type="catalytic activity">
    <reaction evidence="17">
        <text>glycyl-L-glutamate(out) + 2 H(+)(out) = glycyl-L-glutamate(in) + 2 H(+)(in)</text>
        <dbReference type="Rhea" id="RHEA:71691"/>
        <dbReference type="ChEBI" id="CHEBI:15378"/>
        <dbReference type="ChEBI" id="CHEBI:73784"/>
    </reaction>
    <physiologicalReaction direction="left-to-right" evidence="17">
        <dbReference type="Rhea" id="RHEA:71692"/>
    </physiologicalReaction>
</comment>
<keyword evidence="8" id="KW-0653">Protein transport</keyword>
<feature type="transmembrane region" description="Helical" evidence="46">
    <location>
        <begin position="317"/>
        <end position="335"/>
    </location>
</feature>
<evidence type="ECO:0000313" key="49">
    <source>
        <dbReference type="Proteomes" id="UP000002254"/>
    </source>
</evidence>
<organism evidence="48 50">
    <name type="scientific">Canis lupus familiaris</name>
    <name type="common">Dog</name>
    <name type="synonym">Canis familiaris</name>
    <dbReference type="NCBI Taxonomy" id="9615"/>
    <lineage>
        <taxon>Eukaryota</taxon>
        <taxon>Metazoa</taxon>
        <taxon>Chordata</taxon>
        <taxon>Craniata</taxon>
        <taxon>Vertebrata</taxon>
        <taxon>Euteleostomi</taxon>
        <taxon>Mammalia</taxon>
        <taxon>Eutheria</taxon>
        <taxon>Laurasiatheria</taxon>
        <taxon>Carnivora</taxon>
        <taxon>Caniformia</taxon>
        <taxon>Canidae</taxon>
        <taxon>Canis</taxon>
    </lineage>
</organism>
<comment type="catalytic activity">
    <reaction evidence="39">
        <text>N(alpha)-formyl-L-methionyl-L-leucyl-L-phenylalanine(out) + 2 H(+)(out) = N(alpha)-formyl-L-methionyl-L-leucyl-L-phenylalanine(in) + 2 H(+)(in)</text>
        <dbReference type="Rhea" id="RHEA:75399"/>
        <dbReference type="ChEBI" id="CHEBI:15378"/>
        <dbReference type="ChEBI" id="CHEBI:194314"/>
    </reaction>
</comment>
<evidence type="ECO:0000256" key="45">
    <source>
        <dbReference type="RuleBase" id="RU003755"/>
    </source>
</evidence>
<evidence type="ECO:0000313" key="50">
    <source>
        <dbReference type="Proteomes" id="UP000694542"/>
    </source>
</evidence>
<evidence type="ECO:0000256" key="9">
    <source>
        <dbReference type="ARBA" id="ARBA00022989"/>
    </source>
</evidence>
<dbReference type="FunFam" id="1.20.1250.20:FF:000205">
    <property type="entry name" value="Solute carrier family 15 oligopeptide transporter member 1"/>
    <property type="match status" value="1"/>
</dbReference>
<comment type="catalytic activity">
    <reaction evidence="42">
        <text>L-alanyl-L-aspartate(out) + 2 H(+)(out) = L-alanyl-L-aspartate(in) + 2 H(+)(in)</text>
        <dbReference type="Rhea" id="RHEA:71695"/>
        <dbReference type="ChEBI" id="CHEBI:15378"/>
        <dbReference type="ChEBI" id="CHEBI:74363"/>
    </reaction>
    <physiologicalReaction direction="left-to-right" evidence="42">
        <dbReference type="Rhea" id="RHEA:71696"/>
    </physiologicalReaction>
</comment>
<evidence type="ECO:0000256" key="2">
    <source>
        <dbReference type="ARBA" id="ARBA00005982"/>
    </source>
</evidence>
<comment type="catalytic activity">
    <reaction evidence="34">
        <text>L-tyrosylglycine(out) + H(+)(out) = L-tyrosylglycine(in) + H(+)(in)</text>
        <dbReference type="Rhea" id="RHEA:71711"/>
        <dbReference type="ChEBI" id="CHEBI:15378"/>
        <dbReference type="ChEBI" id="CHEBI:191210"/>
    </reaction>
    <physiologicalReaction direction="left-to-right" evidence="34">
        <dbReference type="Rhea" id="RHEA:71712"/>
    </physiologicalReaction>
</comment>
<evidence type="ECO:0000256" key="20">
    <source>
        <dbReference type="ARBA" id="ARBA00036515"/>
    </source>
</evidence>
<comment type="catalytic activity">
    <reaction evidence="44">
        <text>L-alanyl-L-leucyl-L-alanine(out) + H(+)(out) = L-alanyl-L-leucyl-L-alanine(in) + H(+)(in)</text>
        <dbReference type="Rhea" id="RHEA:71723"/>
        <dbReference type="ChEBI" id="CHEBI:15378"/>
        <dbReference type="ChEBI" id="CHEBI:191212"/>
    </reaction>
    <physiologicalReaction direction="left-to-right" evidence="44">
        <dbReference type="Rhea" id="RHEA:71724"/>
    </physiologicalReaction>
</comment>
<dbReference type="InterPro" id="IPR018456">
    <property type="entry name" value="PTR2_symporter_CS"/>
</dbReference>
<comment type="catalytic activity">
    <reaction evidence="15">
        <text>carnosine(out) + H(+)(out) = carnosine(in) + H(+)(in)</text>
        <dbReference type="Rhea" id="RHEA:64404"/>
        <dbReference type="ChEBI" id="CHEBI:15378"/>
        <dbReference type="ChEBI" id="CHEBI:57485"/>
    </reaction>
    <physiologicalReaction direction="left-to-right" evidence="15">
        <dbReference type="Rhea" id="RHEA:64405"/>
    </physiologicalReaction>
</comment>
<feature type="transmembrane region" description="Helical" evidence="46">
    <location>
        <begin position="544"/>
        <end position="564"/>
    </location>
</feature>
<name>A0A8C0T4A9_CANLF</name>
<dbReference type="InterPro" id="IPR036259">
    <property type="entry name" value="MFS_trans_sf"/>
</dbReference>
<feature type="transmembrane region" description="Helical" evidence="46">
    <location>
        <begin position="576"/>
        <end position="596"/>
    </location>
</feature>
<comment type="catalytic activity">
    <reaction evidence="37">
        <text>L-alanyl-L-prolylglycine(out) + H(+)(out) = L-alanyl-L-prolylglycine(in) + H(+)(in)</text>
        <dbReference type="Rhea" id="RHEA:64432"/>
        <dbReference type="ChEBI" id="CHEBI:15378"/>
        <dbReference type="ChEBI" id="CHEBI:155849"/>
    </reaction>
    <physiologicalReaction direction="left-to-right" evidence="37">
        <dbReference type="Rhea" id="RHEA:64433"/>
    </physiologicalReaction>
</comment>
<dbReference type="Gene3D" id="1.20.1250.20">
    <property type="entry name" value="MFS general substrate transporter like domains"/>
    <property type="match status" value="2"/>
</dbReference>
<comment type="similarity">
    <text evidence="2 45">Belongs to the major facilitator superfamily. Proton-dependent oligopeptide transporter (POT/PTR) (TC 2.A.17) family.</text>
</comment>
<evidence type="ECO:0000256" key="23">
    <source>
        <dbReference type="ARBA" id="ARBA00036905"/>
    </source>
</evidence>
<comment type="subunit">
    <text evidence="14">Interacts (via extracellular domain region) with trypsin.</text>
</comment>
<evidence type="ECO:0000256" key="15">
    <source>
        <dbReference type="ARBA" id="ARBA00034998"/>
    </source>
</evidence>
<evidence type="ECO:0000256" key="19">
    <source>
        <dbReference type="ARBA" id="ARBA00036347"/>
    </source>
</evidence>
<evidence type="ECO:0000256" key="30">
    <source>
        <dbReference type="ARBA" id="ARBA00050357"/>
    </source>
</evidence>
<evidence type="ECO:0000256" key="38">
    <source>
        <dbReference type="ARBA" id="ARBA00051804"/>
    </source>
</evidence>
<evidence type="ECO:0000256" key="44">
    <source>
        <dbReference type="ARBA" id="ARBA00052590"/>
    </source>
</evidence>
<comment type="catalytic activity">
    <reaction evidence="21">
        <text>glycyl-L-glutamine(out) + H(+)(out) = glycyl-L-glutamine(in) + H(+)(in)</text>
        <dbReference type="Rhea" id="RHEA:71671"/>
        <dbReference type="ChEBI" id="CHEBI:15378"/>
        <dbReference type="ChEBI" id="CHEBI:74392"/>
    </reaction>
    <physiologicalReaction direction="left-to-right" evidence="21">
        <dbReference type="Rhea" id="RHEA:71672"/>
    </physiologicalReaction>
    <physiologicalReaction direction="right-to-left" evidence="21">
        <dbReference type="Rhea" id="RHEA:71673"/>
    </physiologicalReaction>
</comment>
<evidence type="ECO:0000256" key="18">
    <source>
        <dbReference type="ARBA" id="ARBA00036337"/>
    </source>
</evidence>
<evidence type="ECO:0000256" key="12">
    <source>
        <dbReference type="ARBA" id="ARBA00023494"/>
    </source>
</evidence>
<comment type="catalytic activity">
    <reaction evidence="19">
        <text>glycyl-L-aspartate(out) + 2 H(+)(out) = glycyl-L-aspartate(in) + 2 H(+)(in)</text>
        <dbReference type="Rhea" id="RHEA:71687"/>
        <dbReference type="ChEBI" id="CHEBI:15378"/>
        <dbReference type="ChEBI" id="CHEBI:191204"/>
    </reaction>
    <physiologicalReaction direction="left-to-right" evidence="19">
        <dbReference type="Rhea" id="RHEA:71688"/>
    </physiologicalReaction>
    <physiologicalReaction direction="right-to-left" evidence="19">
        <dbReference type="Rhea" id="RHEA:71689"/>
    </physiologicalReaction>
</comment>
<dbReference type="Proteomes" id="UP000694542">
    <property type="component" value="Chromosome 22"/>
</dbReference>
<dbReference type="PANTHER" id="PTHR11654">
    <property type="entry name" value="OLIGOPEPTIDE TRANSPORTER-RELATED"/>
    <property type="match status" value="1"/>
</dbReference>
<comment type="subcellular location">
    <subcellularLocation>
        <location evidence="1">Apical cell membrane</location>
        <topology evidence="1">Multi-pass membrane protein</topology>
    </subcellularLocation>
    <subcellularLocation>
        <location evidence="45">Membrane</location>
        <topology evidence="45">Multi-pass membrane protein</topology>
    </subcellularLocation>
</comment>
<sequence>SGMSKSYGCFGYPLSIFFIVVNEFCERFSYYGMRALLILYFRRFIGWDDNLSTAIYHTFVALCYLTPILGALIADSWLGKFKTIVSLSIVYTIGQAVTAVSSINDLTDYNKDGTPDNLSVHVALSMIGLALIALGTGGIKPCVSAFGGDQFEEGQEKQRNRFFSIFYLAINAGSLISTIVTPMLRVHECGIYSQKACYPLAFGVPAALMAVSLIVFVIGSGMYKKFQPQGNVMGKVVKCIGFALKNRFRHRSKQFPKREHWLDWAKEKYDERLISQIKMVTKVMFLYIPLPMFWALFDQQVGLLEVQPDQMQTVNAILIVVMVPIMDAVVYPLIAKCGFNFTSLKRMTVGMFLASMAFVMAAIVQLEIDKTLPVFPKQNEVQIKVLNIGNGAMNVSFPGTVVTVSQMSQSDGFMTFDVDKLTSINISSTGSPVIPVTYNFEQGHRHTLLVWAPNNYRVVKDGLNQKPEKGENGIRFINSLNESLNITMGDKVYVNVTSHNASEYQFFSLGTISSLFLYIESTGCPELHMFEDISPNTVNMALQIPQYFLITCGEVVFSVTGLEFSYSQAPSNMKSVLQAGWLLTVAVGNIIVLIVAGAGQFSEQWAEYILFAALLLVVCVIFAIMARFYTYVNPAEIEAQFDDDEKKNLEKMNVYSTVTPVSQTQM</sequence>
<evidence type="ECO:0000256" key="40">
    <source>
        <dbReference type="ARBA" id="ARBA00052105"/>
    </source>
</evidence>
<keyword evidence="7" id="KW-0571">Peptide transport</keyword>
<evidence type="ECO:0000256" key="17">
    <source>
        <dbReference type="ARBA" id="ARBA00036064"/>
    </source>
</evidence>
<comment type="catalytic activity">
    <reaction evidence="36">
        <text>L-alanyl-L-lysine(out) + H(+)(out) = L-alanyl-L-lysine(in) + H(+)(in)</text>
        <dbReference type="Rhea" id="RHEA:72611"/>
        <dbReference type="ChEBI" id="CHEBI:15378"/>
        <dbReference type="ChEBI" id="CHEBI:192470"/>
    </reaction>
    <physiologicalReaction direction="left-to-right" evidence="36">
        <dbReference type="Rhea" id="RHEA:72612"/>
    </physiologicalReaction>
</comment>
<keyword evidence="6" id="KW-0769">Symport</keyword>
<comment type="catalytic activity">
    <reaction evidence="38">
        <text>L-phenylalanyl-L-phenylalanine(out) + H(+)(out) = L-phenylalanyl-L-phenylalanine(in) + H(+)(in)</text>
        <dbReference type="Rhea" id="RHEA:71707"/>
        <dbReference type="ChEBI" id="CHEBI:15378"/>
        <dbReference type="ChEBI" id="CHEBI:191205"/>
    </reaction>
    <physiologicalReaction direction="left-to-right" evidence="38">
        <dbReference type="Rhea" id="RHEA:71708"/>
    </physiologicalReaction>
</comment>
<dbReference type="GO" id="GO:0006857">
    <property type="term" value="P:oligopeptide transport"/>
    <property type="evidence" value="ECO:0007669"/>
    <property type="project" value="InterPro"/>
</dbReference>
<evidence type="ECO:0000256" key="35">
    <source>
        <dbReference type="ARBA" id="ARBA00051459"/>
    </source>
</evidence>
<comment type="catalytic activity">
    <reaction evidence="40">
        <text>L-leucyl-L-leucine(out) + H(+)(out) = L-leucyl-L-leucine(in) + H(+)(in)</text>
        <dbReference type="Rhea" id="RHEA:71715"/>
        <dbReference type="ChEBI" id="CHEBI:15378"/>
        <dbReference type="ChEBI" id="CHEBI:191208"/>
    </reaction>
    <physiologicalReaction direction="left-to-right" evidence="40">
        <dbReference type="Rhea" id="RHEA:71716"/>
    </physiologicalReaction>
</comment>
<evidence type="ECO:0000256" key="3">
    <source>
        <dbReference type="ARBA" id="ARBA00022448"/>
    </source>
</evidence>
<evidence type="ECO:0000256" key="13">
    <source>
        <dbReference type="ARBA" id="ARBA00023522"/>
    </source>
</evidence>
<dbReference type="GO" id="GO:0016324">
    <property type="term" value="C:apical plasma membrane"/>
    <property type="evidence" value="ECO:0007669"/>
    <property type="project" value="UniProtKB-SubCell"/>
</dbReference>
<evidence type="ECO:0000256" key="31">
    <source>
        <dbReference type="ARBA" id="ARBA00050377"/>
    </source>
</evidence>
<feature type="transmembrane region" description="Helical" evidence="46">
    <location>
        <begin position="608"/>
        <end position="629"/>
    </location>
</feature>
<evidence type="ECO:0000256" key="14">
    <source>
        <dbReference type="ARBA" id="ARBA00023617"/>
    </source>
</evidence>
<dbReference type="CDD" id="cd17412">
    <property type="entry name" value="MFS_SLC15A1"/>
    <property type="match status" value="1"/>
</dbReference>
<comment type="catalytic activity">
    <reaction evidence="20">
        <text>glycyl-L-proline(out) + H(+)(out) = glycyl-L-proline(in) + H(+)(in)</text>
        <dbReference type="Rhea" id="RHEA:64428"/>
        <dbReference type="ChEBI" id="CHEBI:15378"/>
        <dbReference type="ChEBI" id="CHEBI:73779"/>
    </reaction>
    <physiologicalReaction direction="left-to-right" evidence="20">
        <dbReference type="Rhea" id="RHEA:64429"/>
    </physiologicalReaction>
</comment>
<evidence type="ECO:0000256" key="33">
    <source>
        <dbReference type="ARBA" id="ARBA00050915"/>
    </source>
</evidence>
<comment type="catalytic activity">
    <reaction evidence="41">
        <text>L-leucyl-L-proline(out) + H(+)(out) = L-leucyl-L-proline(in) + H(+)(in)</text>
        <dbReference type="Rhea" id="RHEA:64424"/>
        <dbReference type="ChEBI" id="CHEBI:15378"/>
        <dbReference type="ChEBI" id="CHEBI:155847"/>
    </reaction>
    <physiologicalReaction direction="left-to-right" evidence="41">
        <dbReference type="Rhea" id="RHEA:64425"/>
    </physiologicalReaction>
</comment>
<feature type="transmembrane region" description="Helical" evidence="46">
    <location>
        <begin position="12"/>
        <end position="33"/>
    </location>
</feature>
<evidence type="ECO:0000256" key="8">
    <source>
        <dbReference type="ARBA" id="ARBA00022927"/>
    </source>
</evidence>
<feature type="transmembrane region" description="Helical" evidence="46">
    <location>
        <begin position="200"/>
        <end position="223"/>
    </location>
</feature>
<comment type="catalytic activity">
    <reaction evidence="22">
        <text>an L-amino acid tripeptide(out) + H(+)(out) = an L-amino acid tripeptide(in) + H(+)(in)</text>
        <dbReference type="Rhea" id="RHEA:64400"/>
        <dbReference type="ChEBI" id="CHEBI:15378"/>
        <dbReference type="ChEBI" id="CHEBI:155837"/>
    </reaction>
    <physiologicalReaction direction="left-to-right" evidence="22">
        <dbReference type="Rhea" id="RHEA:64401"/>
    </physiologicalReaction>
</comment>
<accession>A0A8C0T4A9</accession>
<comment type="catalytic activity">
    <reaction evidence="16">
        <text>glycyl-L-leucine(out) + H(+)(out) = glycyl-L-leucine(in) + H(+)(in)</text>
        <dbReference type="Rhea" id="RHEA:71675"/>
        <dbReference type="ChEBI" id="CHEBI:15378"/>
        <dbReference type="ChEBI" id="CHEBI:143163"/>
    </reaction>
    <physiologicalReaction direction="left-to-right" evidence="16">
        <dbReference type="Rhea" id="RHEA:71676"/>
    </physiologicalReaction>
</comment>
<dbReference type="Ensembl" id="ENSCAFT00000043655.4">
    <property type="protein sequence ID" value="ENSCAFP00000041042.2"/>
    <property type="gene ID" value="ENSCAFG00000005656.6"/>
</dbReference>
<dbReference type="SUPFAM" id="SSF103473">
    <property type="entry name" value="MFS general substrate transporter"/>
    <property type="match status" value="1"/>
</dbReference>
<evidence type="ECO:0000256" key="22">
    <source>
        <dbReference type="ARBA" id="ARBA00036857"/>
    </source>
</evidence>
<dbReference type="FunFam" id="1.20.1250.20:FF:000049">
    <property type="entry name" value="Solute carrier family 15 member 2"/>
    <property type="match status" value="1"/>
</dbReference>
<dbReference type="GO" id="GO:0015293">
    <property type="term" value="F:symporter activity"/>
    <property type="evidence" value="ECO:0007669"/>
    <property type="project" value="UniProtKB-KW"/>
</dbReference>
<evidence type="ECO:0000256" key="5">
    <source>
        <dbReference type="ARBA" id="ARBA00022692"/>
    </source>
</evidence>
<evidence type="ECO:0000256" key="10">
    <source>
        <dbReference type="ARBA" id="ARBA00023136"/>
    </source>
</evidence>
<evidence type="ECO:0000313" key="48">
    <source>
        <dbReference type="Ensembl" id="ENSCAFP00040030191.1"/>
    </source>
</evidence>
<protein>
    <recommendedName>
        <fullName evidence="24">Solute carrier family 15 member 1</fullName>
    </recommendedName>
    <alternativeName>
        <fullName evidence="27">Intestinal H(+)/peptide cotransporter</fullName>
    </alternativeName>
    <alternativeName>
        <fullName evidence="25">Oligopeptide transporter, small intestine isoform</fullName>
    </alternativeName>
    <alternativeName>
        <fullName evidence="26">Peptide transporter 1</fullName>
    </alternativeName>
</protein>
<keyword evidence="11" id="KW-0325">Glycoprotein</keyword>
<evidence type="ECO:0000256" key="27">
    <source>
        <dbReference type="ARBA" id="ARBA00043099"/>
    </source>
</evidence>
<evidence type="ECO:0000256" key="1">
    <source>
        <dbReference type="ARBA" id="ARBA00004424"/>
    </source>
</evidence>
<evidence type="ECO:0000256" key="21">
    <source>
        <dbReference type="ARBA" id="ARBA00036681"/>
    </source>
</evidence>
<feature type="transmembrane region" description="Helical" evidence="46">
    <location>
        <begin position="118"/>
        <end position="139"/>
    </location>
</feature>
<proteinExistence type="inferred from homology"/>
<dbReference type="PROSITE" id="PS01022">
    <property type="entry name" value="PTR2_1"/>
    <property type="match status" value="1"/>
</dbReference>
<gene>
    <name evidence="48" type="primary">SLC15A1</name>
</gene>
<keyword evidence="5 45" id="KW-0812">Transmembrane</keyword>
<comment type="catalytic activity">
    <reaction evidence="12">
        <text>glycyl-sarcosine(out) + H(+)(out) = glycyl-sarcosine(in) + H(+)(in)</text>
        <dbReference type="Rhea" id="RHEA:64396"/>
        <dbReference type="ChEBI" id="CHEBI:15378"/>
        <dbReference type="ChEBI" id="CHEBI:155838"/>
    </reaction>
    <physiologicalReaction direction="left-to-right" evidence="12">
        <dbReference type="Rhea" id="RHEA:64397"/>
    </physiologicalReaction>
</comment>
<evidence type="ECO:0000256" key="42">
    <source>
        <dbReference type="ARBA" id="ARBA00052370"/>
    </source>
</evidence>
<comment type="catalytic activity">
    <reaction evidence="32">
        <text>L-alanyl-L-valine(out) + H(+)(out) = L-alanyl-L-valine(in) + H(+)(in)</text>
        <dbReference type="Rhea" id="RHEA:72615"/>
        <dbReference type="ChEBI" id="CHEBI:15378"/>
        <dbReference type="ChEBI" id="CHEBI:192471"/>
    </reaction>
    <physiologicalReaction direction="left-to-right" evidence="32">
        <dbReference type="Rhea" id="RHEA:72616"/>
    </physiologicalReaction>
</comment>
<keyword evidence="4" id="KW-1003">Cell membrane</keyword>
<evidence type="ECO:0000256" key="34">
    <source>
        <dbReference type="ARBA" id="ARBA00051307"/>
    </source>
</evidence>
<evidence type="ECO:0000313" key="47">
    <source>
        <dbReference type="Ensembl" id="ENSCAFP00000041042.2"/>
    </source>
</evidence>
<reference evidence="48" key="2">
    <citation type="submission" date="2018-10" db="EMBL/GenBank/DDBJ databases">
        <title>De novo assembly of a Great Dane genome.</title>
        <authorList>
            <person name="Kidd J.M."/>
            <person name="Pendleton A.L."/>
            <person name="Shen F."/>
            <person name="Emery S."/>
        </authorList>
    </citation>
    <scope>NUCLEOTIDE SEQUENCE [LARGE SCALE GENOMIC DNA]</scope>
    <source>
        <strain evidence="48">Great Dane</strain>
    </source>
</reference>
<evidence type="ECO:0000256" key="37">
    <source>
        <dbReference type="ARBA" id="ARBA00051580"/>
    </source>
</evidence>
<comment type="catalytic activity">
    <reaction evidence="29">
        <text>L-alanyl-L-proline(out) + H(+)(out) = L-alanyl-L-proline(in) + H(+)(in)</text>
        <dbReference type="Rhea" id="RHEA:64420"/>
        <dbReference type="ChEBI" id="CHEBI:15378"/>
        <dbReference type="ChEBI" id="CHEBI:155848"/>
    </reaction>
    <physiologicalReaction direction="left-to-right" evidence="29">
        <dbReference type="Rhea" id="RHEA:64421"/>
    </physiologicalReaction>
</comment>
<evidence type="ECO:0000256" key="24">
    <source>
        <dbReference type="ARBA" id="ARBA00041093"/>
    </source>
</evidence>
<dbReference type="Pfam" id="PF00854">
    <property type="entry name" value="PTR2"/>
    <property type="match status" value="2"/>
</dbReference>
<feature type="transmembrane region" description="Helical" evidence="46">
    <location>
        <begin position="160"/>
        <end position="180"/>
    </location>
</feature>
<comment type="catalytic activity">
    <reaction evidence="23">
        <text>glycylglycyl-L-isoleucine(out) + H(+)(out) = glycylglycyl-L-isoleucine(in) + H(+)(in)</text>
        <dbReference type="Rhea" id="RHEA:64436"/>
        <dbReference type="ChEBI" id="CHEBI:15378"/>
        <dbReference type="ChEBI" id="CHEBI:155850"/>
    </reaction>
    <physiologicalReaction direction="left-to-right" evidence="23">
        <dbReference type="Rhea" id="RHEA:64437"/>
    </physiologicalReaction>
</comment>
<comment type="catalytic activity">
    <reaction evidence="31">
        <text>L-lysyl-glycine(out) + H(+)(out) = L-lysyl-glycine(in) + H(+)(in)</text>
        <dbReference type="Rhea" id="RHEA:71679"/>
        <dbReference type="ChEBI" id="CHEBI:15378"/>
        <dbReference type="ChEBI" id="CHEBI:191202"/>
    </reaction>
    <physiologicalReaction direction="left-to-right" evidence="31">
        <dbReference type="Rhea" id="RHEA:71680"/>
    </physiologicalReaction>
    <physiologicalReaction direction="right-to-left" evidence="31">
        <dbReference type="Rhea" id="RHEA:71681"/>
    </physiologicalReaction>
</comment>
<evidence type="ECO:0000256" key="32">
    <source>
        <dbReference type="ARBA" id="ARBA00050390"/>
    </source>
</evidence>
<dbReference type="InterPro" id="IPR000109">
    <property type="entry name" value="POT_fam"/>
</dbReference>
<reference evidence="48" key="3">
    <citation type="submission" date="2025-05" db="UniProtKB">
        <authorList>
            <consortium name="Ensembl"/>
        </authorList>
    </citation>
    <scope>IDENTIFICATION</scope>
</reference>
<evidence type="ECO:0000256" key="4">
    <source>
        <dbReference type="ARBA" id="ARBA00022475"/>
    </source>
</evidence>
<evidence type="ECO:0000256" key="36">
    <source>
        <dbReference type="ARBA" id="ARBA00051565"/>
    </source>
</evidence>
<dbReference type="Ensembl" id="ENSCAFT00040034676.1">
    <property type="protein sequence ID" value="ENSCAFP00040030191.1"/>
    <property type="gene ID" value="ENSCAFG00040018645.1"/>
</dbReference>
<keyword evidence="10 46" id="KW-0472">Membrane</keyword>
<comment type="catalytic activity">
    <reaction evidence="30">
        <text>L-aspartyl-glycine(out) + 2 H(+)(out) = L-aspartyl-glycine(in) + 2 H(+)(in)</text>
        <dbReference type="Rhea" id="RHEA:71683"/>
        <dbReference type="ChEBI" id="CHEBI:15378"/>
        <dbReference type="ChEBI" id="CHEBI:191203"/>
    </reaction>
    <physiologicalReaction direction="left-to-right" evidence="30">
        <dbReference type="Rhea" id="RHEA:71684"/>
    </physiologicalReaction>
</comment>
<comment type="catalytic activity">
    <reaction evidence="33">
        <text>N-acetyl-D-muramoyl-L-alanyl-D-isoglutamine(out) + 2 H(+)(out) = N-acetyl-D-muramoyl-L-alanyl-D-isoglutamine(in) + 2 H(+)(in)</text>
        <dbReference type="Rhea" id="RHEA:64408"/>
        <dbReference type="ChEBI" id="CHEBI:15378"/>
        <dbReference type="ChEBI" id="CHEBI:155830"/>
    </reaction>
</comment>
<evidence type="ECO:0000256" key="16">
    <source>
        <dbReference type="ARBA" id="ARBA00035846"/>
    </source>
</evidence>
<evidence type="ECO:0000256" key="7">
    <source>
        <dbReference type="ARBA" id="ARBA00022856"/>
    </source>
</evidence>
<dbReference type="GO" id="GO:0015031">
    <property type="term" value="P:protein transport"/>
    <property type="evidence" value="ECO:0007669"/>
    <property type="project" value="UniProtKB-KW"/>
</dbReference>
<evidence type="ECO:0000256" key="29">
    <source>
        <dbReference type="ARBA" id="ARBA00050347"/>
    </source>
</evidence>
<feature type="transmembrane region" description="Helical" evidence="46">
    <location>
        <begin position="279"/>
        <end position="297"/>
    </location>
</feature>
<evidence type="ECO:0000256" key="6">
    <source>
        <dbReference type="ARBA" id="ARBA00022847"/>
    </source>
</evidence>
<comment type="catalytic activity">
    <reaction evidence="13">
        <text>a dipeptide(out) + H(+)(out) = a dipeptide(in) + H(+)(in)</text>
        <dbReference type="Rhea" id="RHEA:64392"/>
        <dbReference type="ChEBI" id="CHEBI:15378"/>
        <dbReference type="ChEBI" id="CHEBI:90799"/>
    </reaction>
    <physiologicalReaction direction="left-to-right" evidence="13">
        <dbReference type="Rhea" id="RHEA:64393"/>
    </physiologicalReaction>
</comment>
<comment type="catalytic activity">
    <reaction evidence="35">
        <text>L-phenylalanyl-L-leucine(out) + H(+)(out) = L-phenylalanyl-L-leucine(in) + H(+)(in)</text>
        <dbReference type="Rhea" id="RHEA:71699"/>
        <dbReference type="ChEBI" id="CHEBI:15378"/>
        <dbReference type="ChEBI" id="CHEBI:190710"/>
    </reaction>
    <physiologicalReaction direction="left-to-right" evidence="35">
        <dbReference type="Rhea" id="RHEA:71700"/>
    </physiologicalReaction>
</comment>
<keyword evidence="3 45" id="KW-0813">Transport</keyword>
<evidence type="ECO:0000256" key="43">
    <source>
        <dbReference type="ARBA" id="ARBA00052549"/>
    </source>
</evidence>
<evidence type="ECO:0000256" key="41">
    <source>
        <dbReference type="ARBA" id="ARBA00052153"/>
    </source>
</evidence>
<comment type="catalytic activity">
    <reaction evidence="43">
        <text>L-methionyl-L-phenylalanyl-L-methionine(out) + H(+)(out) = L-methionyl-L-phenylalanyl-L-methionine(in) + H(+)(in)</text>
        <dbReference type="Rhea" id="RHEA:71719"/>
        <dbReference type="ChEBI" id="CHEBI:15378"/>
        <dbReference type="ChEBI" id="CHEBI:191211"/>
    </reaction>
    <physiologicalReaction direction="left-to-right" evidence="43">
        <dbReference type="Rhea" id="RHEA:71720"/>
    </physiologicalReaction>
</comment>
<evidence type="ECO:0000256" key="28">
    <source>
        <dbReference type="ARBA" id="ARBA00045775"/>
    </source>
</evidence>
<dbReference type="PROSITE" id="PS01023">
    <property type="entry name" value="PTR2_2"/>
    <property type="match status" value="1"/>
</dbReference>
<dbReference type="AlphaFoldDB" id="A0A8C0T4A9"/>
<evidence type="ECO:0000256" key="11">
    <source>
        <dbReference type="ARBA" id="ARBA00023180"/>
    </source>
</evidence>
<reference evidence="47 49" key="1">
    <citation type="journal article" date="2005" name="Nature">
        <title>Genome sequence, comparative analysis and haplotype structure of the domestic dog.</title>
        <authorList>
            <consortium name="Broad Sequencing Platform"/>
            <person name="Lindblad-Toh K."/>
            <person name="Wade C.M."/>
            <person name="Mikkelsen T.S."/>
            <person name="Karlsson E.K."/>
            <person name="Jaffe D.B."/>
            <person name="Kamal M."/>
            <person name="Clamp M."/>
            <person name="Chang J.L."/>
            <person name="Kulbokas E.J. III"/>
            <person name="Zody M.C."/>
            <person name="Mauceli E."/>
            <person name="Xie X."/>
            <person name="Breen M."/>
            <person name="Wayne R.K."/>
            <person name="Ostrander E.A."/>
            <person name="Ponting C.P."/>
            <person name="Galibert F."/>
            <person name="Smith D.R."/>
            <person name="DeJong P.J."/>
            <person name="Kirkness E."/>
            <person name="Alvarez P."/>
            <person name="Biagi T."/>
            <person name="Brockman W."/>
            <person name="Butler J."/>
            <person name="Chin C.W."/>
            <person name="Cook A."/>
            <person name="Cuff J."/>
            <person name="Daly M.J."/>
            <person name="DeCaprio D."/>
            <person name="Gnerre S."/>
            <person name="Grabherr M."/>
            <person name="Kellis M."/>
            <person name="Kleber M."/>
            <person name="Bardeleben C."/>
            <person name="Goodstadt L."/>
            <person name="Heger A."/>
            <person name="Hitte C."/>
            <person name="Kim L."/>
            <person name="Koepfli K.P."/>
            <person name="Parker H.G."/>
            <person name="Pollinger J.P."/>
            <person name="Searle S.M."/>
            <person name="Sutter N.B."/>
            <person name="Thomas R."/>
            <person name="Webber C."/>
            <person name="Baldwin J."/>
            <person name="Abebe A."/>
            <person name="Abouelleil A."/>
            <person name="Aftuck L."/>
            <person name="Ait-Zahra M."/>
            <person name="Aldredge T."/>
            <person name="Allen N."/>
            <person name="An P."/>
            <person name="Anderson S."/>
            <person name="Antoine C."/>
            <person name="Arachchi H."/>
            <person name="Aslam A."/>
            <person name="Ayotte L."/>
            <person name="Bachantsang P."/>
            <person name="Barry A."/>
            <person name="Bayul T."/>
            <person name="Benamara M."/>
            <person name="Berlin A."/>
            <person name="Bessette D."/>
            <person name="Blitshteyn B."/>
            <person name="Bloom T."/>
            <person name="Blye J."/>
            <person name="Boguslavskiy L."/>
            <person name="Bonnet C."/>
            <person name="Boukhgalter B."/>
            <person name="Brown A."/>
            <person name="Cahill P."/>
            <person name="Calixte N."/>
            <person name="Camarata J."/>
            <person name="Cheshatsang Y."/>
            <person name="Chu J."/>
            <person name="Citroen M."/>
            <person name="Collymore A."/>
            <person name="Cooke P."/>
            <person name="Dawoe T."/>
            <person name="Daza R."/>
            <person name="Decktor K."/>
            <person name="DeGray S."/>
            <person name="Dhargay N."/>
            <person name="Dooley K."/>
            <person name="Dooley K."/>
            <person name="Dorje P."/>
            <person name="Dorjee K."/>
            <person name="Dorris L."/>
            <person name="Duffey N."/>
            <person name="Dupes A."/>
            <person name="Egbiremolen O."/>
            <person name="Elong R."/>
            <person name="Falk J."/>
            <person name="Farina A."/>
            <person name="Faro S."/>
            <person name="Ferguson D."/>
            <person name="Ferreira P."/>
            <person name="Fisher S."/>
            <person name="FitzGerald M."/>
            <person name="Foley K."/>
            <person name="Foley C."/>
            <person name="Franke A."/>
            <person name="Friedrich D."/>
            <person name="Gage D."/>
            <person name="Garber M."/>
            <person name="Gearin G."/>
            <person name="Giannoukos G."/>
            <person name="Goode T."/>
            <person name="Goyette A."/>
            <person name="Graham J."/>
            <person name="Grandbois E."/>
            <person name="Gyaltsen K."/>
            <person name="Hafez N."/>
            <person name="Hagopian D."/>
            <person name="Hagos B."/>
            <person name="Hall J."/>
            <person name="Healy C."/>
            <person name="Hegarty R."/>
            <person name="Honan T."/>
            <person name="Horn A."/>
            <person name="Houde N."/>
            <person name="Hughes L."/>
            <person name="Hunnicutt L."/>
            <person name="Husby M."/>
            <person name="Jester B."/>
            <person name="Jones C."/>
            <person name="Kamat A."/>
            <person name="Kanga B."/>
            <person name="Kells C."/>
            <person name="Khazanovich D."/>
            <person name="Kieu A.C."/>
            <person name="Kisner P."/>
            <person name="Kumar M."/>
            <person name="Lance K."/>
            <person name="Landers T."/>
            <person name="Lara M."/>
            <person name="Lee W."/>
            <person name="Leger J.P."/>
            <person name="Lennon N."/>
            <person name="Leuper L."/>
            <person name="LeVine S."/>
            <person name="Liu J."/>
            <person name="Liu X."/>
            <person name="Lokyitsang Y."/>
            <person name="Lokyitsang T."/>
            <person name="Lui A."/>
            <person name="Macdonald J."/>
            <person name="Major J."/>
            <person name="Marabella R."/>
            <person name="Maru K."/>
            <person name="Matthews C."/>
            <person name="McDonough S."/>
            <person name="Mehta T."/>
            <person name="Meldrim J."/>
            <person name="Melnikov A."/>
            <person name="Meneus L."/>
            <person name="Mihalev A."/>
            <person name="Mihova T."/>
            <person name="Miller K."/>
            <person name="Mittelman R."/>
            <person name="Mlenga V."/>
            <person name="Mulrain L."/>
            <person name="Munson G."/>
            <person name="Navidi A."/>
            <person name="Naylor J."/>
            <person name="Nguyen T."/>
            <person name="Nguyen N."/>
            <person name="Nguyen C."/>
            <person name="Nguyen T."/>
            <person name="Nicol R."/>
            <person name="Norbu N."/>
            <person name="Norbu C."/>
            <person name="Novod N."/>
            <person name="Nyima T."/>
            <person name="Olandt P."/>
            <person name="O'Neill B."/>
            <person name="O'Neill K."/>
            <person name="Osman S."/>
            <person name="Oyono L."/>
            <person name="Patti C."/>
            <person name="Perrin D."/>
            <person name="Phunkhang P."/>
            <person name="Pierre F."/>
            <person name="Priest M."/>
            <person name="Rachupka A."/>
            <person name="Raghuraman S."/>
            <person name="Rameau R."/>
            <person name="Ray V."/>
            <person name="Raymond C."/>
            <person name="Rege F."/>
            <person name="Rise C."/>
            <person name="Rogers J."/>
            <person name="Rogov P."/>
            <person name="Sahalie J."/>
            <person name="Settipalli S."/>
            <person name="Sharpe T."/>
            <person name="Shea T."/>
            <person name="Sheehan M."/>
            <person name="Sherpa N."/>
            <person name="Shi J."/>
            <person name="Shih D."/>
            <person name="Sloan J."/>
            <person name="Smith C."/>
            <person name="Sparrow T."/>
            <person name="Stalker J."/>
            <person name="Stange-Thomann N."/>
            <person name="Stavropoulos S."/>
            <person name="Stone C."/>
            <person name="Stone S."/>
            <person name="Sykes S."/>
            <person name="Tchuinga P."/>
            <person name="Tenzing P."/>
            <person name="Tesfaye S."/>
            <person name="Thoulutsang D."/>
            <person name="Thoulutsang Y."/>
            <person name="Topham K."/>
            <person name="Topping I."/>
            <person name="Tsamla T."/>
            <person name="Vassiliev H."/>
            <person name="Venkataraman V."/>
            <person name="Vo A."/>
            <person name="Wangchuk T."/>
            <person name="Wangdi T."/>
            <person name="Weiand M."/>
            <person name="Wilkinson J."/>
            <person name="Wilson A."/>
            <person name="Yadav S."/>
            <person name="Yang S."/>
            <person name="Yang X."/>
            <person name="Young G."/>
            <person name="Yu Q."/>
            <person name="Zainoun J."/>
            <person name="Zembek L."/>
            <person name="Zimmer A."/>
            <person name="Lander E.S."/>
        </authorList>
    </citation>
    <scope>NUCLEOTIDE SEQUENCE [LARGE SCALE GENOMIC DNA]</scope>
    <source>
        <strain evidence="47">Boxer</strain>
    </source>
</reference>
<evidence type="ECO:0000256" key="25">
    <source>
        <dbReference type="ARBA" id="ARBA00041329"/>
    </source>
</evidence>
<feature type="transmembrane region" description="Helical" evidence="46">
    <location>
        <begin position="347"/>
        <end position="366"/>
    </location>
</feature>
<comment type="function">
    <text evidence="28">Electrogenic proton-coupled amino-acid transporter that transports oligopeptides of 2 to 4 amino acids with a preference for dipeptides. Transports neutral and monovalently charged peptides with a proton to peptide stoichiometry of 1:1 or 2:1. Primarily responsible for the absorption of dietary di- and tripeptides from the small intestinal lumen. Mediates transepithelial transport of muramyl and N-formylated bacterial dipeptides contributing to recognition of pathogenic bacteria by the mucosal immune system.</text>
</comment>
<keyword evidence="9 46" id="KW-1133">Transmembrane helix</keyword>
<feature type="transmembrane region" description="Helical" evidence="46">
    <location>
        <begin position="53"/>
        <end position="72"/>
    </location>
</feature>
<feature type="transmembrane region" description="Helical" evidence="46">
    <location>
        <begin position="84"/>
        <end position="103"/>
    </location>
</feature>
<comment type="catalytic activity">
    <reaction evidence="18">
        <text>glycylglycyl-L-proline(out) + H(+)(out) = glycylglycyl-L-proline(in) + H(+)(in)</text>
        <dbReference type="Rhea" id="RHEA:64440"/>
        <dbReference type="ChEBI" id="CHEBI:15378"/>
        <dbReference type="ChEBI" id="CHEBI:155851"/>
    </reaction>
    <physiologicalReaction direction="left-to-right" evidence="18">
        <dbReference type="Rhea" id="RHEA:64441"/>
    </physiologicalReaction>
</comment>
<evidence type="ECO:0000256" key="26">
    <source>
        <dbReference type="ARBA" id="ARBA00042837"/>
    </source>
</evidence>